<keyword evidence="2" id="KW-1185">Reference proteome</keyword>
<name>A0A4P9C4L6_EUBML</name>
<organism evidence="1 2">
    <name type="scientific">Eubacterium maltosivorans</name>
    <dbReference type="NCBI Taxonomy" id="2041044"/>
    <lineage>
        <taxon>Bacteria</taxon>
        <taxon>Bacillati</taxon>
        <taxon>Bacillota</taxon>
        <taxon>Clostridia</taxon>
        <taxon>Eubacteriales</taxon>
        <taxon>Eubacteriaceae</taxon>
        <taxon>Eubacterium</taxon>
    </lineage>
</organism>
<dbReference type="KEGG" id="emt:CPZ25_003075"/>
<dbReference type="RefSeq" id="WP_120785068.1">
    <property type="nucleotide sequence ID" value="NZ_CP029487.1"/>
</dbReference>
<dbReference type="Proteomes" id="UP000218387">
    <property type="component" value="Chromosome"/>
</dbReference>
<reference evidence="1 2" key="1">
    <citation type="submission" date="2018-05" db="EMBL/GenBank/DDBJ databases">
        <title>Genome comparison of Eubacterium sp.</title>
        <authorList>
            <person name="Feng Y."/>
            <person name="Sanchez-Andrea I."/>
            <person name="Stams A.J.M."/>
            <person name="De Vos W.M."/>
        </authorList>
    </citation>
    <scope>NUCLEOTIDE SEQUENCE [LARGE SCALE GENOMIC DNA]</scope>
    <source>
        <strain evidence="1 2">YI</strain>
    </source>
</reference>
<sequence>MNIEKIPFSIISDWLKALIADYELSLEMLSNYLSLTNEQVLCLSDGKLDFLSDEKLDKGRLFDKVSGLYLSATEDKDLKLAGFLDVLITHHHLSQKTIARMAGVEEKDVACLLRDQPGLVPESAKYRIAVTVMSLRFFLKEAEPDAY</sequence>
<dbReference type="Pfam" id="PF20317">
    <property type="entry name" value="HTH_60"/>
    <property type="match status" value="1"/>
</dbReference>
<dbReference type="EMBL" id="CP029487">
    <property type="protein sequence ID" value="QCT70339.1"/>
    <property type="molecule type" value="Genomic_DNA"/>
</dbReference>
<gene>
    <name evidence="1" type="ORF">CPZ25_003075</name>
</gene>
<accession>A0A4P9C4L6</accession>
<dbReference type="InterPro" id="IPR046930">
    <property type="entry name" value="HTH_60"/>
</dbReference>
<proteinExistence type="predicted"/>
<dbReference type="AlphaFoldDB" id="A0A4P9C4L6"/>
<evidence type="ECO:0000313" key="2">
    <source>
        <dbReference type="Proteomes" id="UP000218387"/>
    </source>
</evidence>
<evidence type="ECO:0000313" key="1">
    <source>
        <dbReference type="EMBL" id="QCT70339.1"/>
    </source>
</evidence>
<protein>
    <submittedName>
        <fullName evidence="1">Uncharacterized protein</fullName>
    </submittedName>
</protein>